<dbReference type="Proteomes" id="UP000812440">
    <property type="component" value="Chromosome 2"/>
</dbReference>
<evidence type="ECO:0000313" key="5">
    <source>
        <dbReference type="EMBL" id="KAG8452481.1"/>
    </source>
</evidence>
<dbReference type="InterPro" id="IPR036291">
    <property type="entry name" value="NAD(P)-bd_dom_sf"/>
</dbReference>
<evidence type="ECO:0000256" key="2">
    <source>
        <dbReference type="ARBA" id="ARBA00023002"/>
    </source>
</evidence>
<dbReference type="Pfam" id="PF00106">
    <property type="entry name" value="adh_short"/>
    <property type="match status" value="1"/>
</dbReference>
<accession>A0A8T2KD12</accession>
<evidence type="ECO:0000256" key="3">
    <source>
        <dbReference type="RuleBase" id="RU000363"/>
    </source>
</evidence>
<dbReference type="EMBL" id="JAACNH010000002">
    <property type="protein sequence ID" value="KAG8452481.1"/>
    <property type="molecule type" value="Genomic_DNA"/>
</dbReference>
<dbReference type="Gene3D" id="3.40.50.720">
    <property type="entry name" value="NAD(P)-binding Rossmann-like Domain"/>
    <property type="match status" value="1"/>
</dbReference>
<evidence type="ECO:0000313" key="6">
    <source>
        <dbReference type="Proteomes" id="UP000812440"/>
    </source>
</evidence>
<reference evidence="5" key="1">
    <citation type="thesis" date="2020" institute="ProQuest LLC" country="789 East Eisenhower Parkway, Ann Arbor, MI, USA">
        <title>Comparative Genomics and Chromosome Evolution.</title>
        <authorList>
            <person name="Mudd A.B."/>
        </authorList>
    </citation>
    <scope>NUCLEOTIDE SEQUENCE</scope>
    <source>
        <strain evidence="5">Female2</strain>
        <tissue evidence="5">Blood</tissue>
    </source>
</reference>
<dbReference type="OrthoDB" id="5296at2759"/>
<organism evidence="5 6">
    <name type="scientific">Hymenochirus boettgeri</name>
    <name type="common">Congo dwarf clawed frog</name>
    <dbReference type="NCBI Taxonomy" id="247094"/>
    <lineage>
        <taxon>Eukaryota</taxon>
        <taxon>Metazoa</taxon>
        <taxon>Chordata</taxon>
        <taxon>Craniata</taxon>
        <taxon>Vertebrata</taxon>
        <taxon>Euteleostomi</taxon>
        <taxon>Amphibia</taxon>
        <taxon>Batrachia</taxon>
        <taxon>Anura</taxon>
        <taxon>Pipoidea</taxon>
        <taxon>Pipidae</taxon>
        <taxon>Pipinae</taxon>
        <taxon>Hymenochirus</taxon>
    </lineage>
</organism>
<feature type="chain" id="PRO_5035726889" evidence="4">
    <location>
        <begin position="18"/>
        <end position="317"/>
    </location>
</feature>
<evidence type="ECO:0000256" key="1">
    <source>
        <dbReference type="ARBA" id="ARBA00006484"/>
    </source>
</evidence>
<dbReference type="PRINTS" id="PR00081">
    <property type="entry name" value="GDHRDH"/>
</dbReference>
<keyword evidence="4" id="KW-0732">Signal</keyword>
<gene>
    <name evidence="5" type="ORF">GDO86_004319</name>
</gene>
<name>A0A8T2KD12_9PIPI</name>
<feature type="signal peptide" evidence="4">
    <location>
        <begin position="1"/>
        <end position="17"/>
    </location>
</feature>
<dbReference type="PANTHER" id="PTHR43313">
    <property type="entry name" value="SHORT-CHAIN DEHYDROGENASE/REDUCTASE FAMILY 9C"/>
    <property type="match status" value="1"/>
</dbReference>
<comment type="caution">
    <text evidence="5">The sequence shown here is derived from an EMBL/GenBank/DDBJ whole genome shotgun (WGS) entry which is preliminary data.</text>
</comment>
<dbReference type="FunFam" id="3.40.50.720:FF:000074">
    <property type="entry name" value="Retinol dehydrogenase type 1"/>
    <property type="match status" value="1"/>
</dbReference>
<evidence type="ECO:0000256" key="4">
    <source>
        <dbReference type="SAM" id="SignalP"/>
    </source>
</evidence>
<dbReference type="GO" id="GO:0016491">
    <property type="term" value="F:oxidoreductase activity"/>
    <property type="evidence" value="ECO:0007669"/>
    <property type="project" value="UniProtKB-KW"/>
</dbReference>
<sequence>MWLSLLVLLALIFLYRQYRHRHKLQNLTDKYVLITGCDSGFGYLAAKQMDNLGLHVLAACLTKKGAEELKNESSTRLQTVILDVTDCQSVTSVANWVSGIVGNKGLWGLVNNAGVSLPIAPTEWLSKDDYLKVLNVNLLGLIDVTIKLLPQVRKAKGRIVNVSSIAGRVTICPGGYCISKYGVESFSDNLRREMAPFGVKVCMVEPGFFRTQVTDARLLKENFKIIWERVPDEVRKSYGQQFYEKTCSITDLLQSKTNTKLHLVTDCMEHALTAVYPKTRYSAGWDAKLLYLPLSYLPTVIADLFFKMKQPKPAQSL</sequence>
<proteinExistence type="inferred from homology"/>
<keyword evidence="2" id="KW-0560">Oxidoreductase</keyword>
<dbReference type="InterPro" id="IPR002347">
    <property type="entry name" value="SDR_fam"/>
</dbReference>
<keyword evidence="6" id="KW-1185">Reference proteome</keyword>
<dbReference type="GO" id="GO:0008202">
    <property type="term" value="P:steroid metabolic process"/>
    <property type="evidence" value="ECO:0007669"/>
    <property type="project" value="TreeGrafter"/>
</dbReference>
<dbReference type="AlphaFoldDB" id="A0A8T2KD12"/>
<comment type="similarity">
    <text evidence="1 3">Belongs to the short-chain dehydrogenases/reductases (SDR) family.</text>
</comment>
<protein>
    <submittedName>
        <fullName evidence="5">Uncharacterized protein</fullName>
    </submittedName>
</protein>
<dbReference type="PRINTS" id="PR00080">
    <property type="entry name" value="SDRFAMILY"/>
</dbReference>
<dbReference type="PANTHER" id="PTHR43313:SF55">
    <property type="entry name" value="RETINOL DEHYDROGENASE 7"/>
    <property type="match status" value="1"/>
</dbReference>
<dbReference type="SUPFAM" id="SSF51735">
    <property type="entry name" value="NAD(P)-binding Rossmann-fold domains"/>
    <property type="match status" value="1"/>
</dbReference>